<gene>
    <name evidence="10" type="ORF">PC9H_011499</name>
</gene>
<dbReference type="OrthoDB" id="6692864at2759"/>
<evidence type="ECO:0008006" key="12">
    <source>
        <dbReference type="Google" id="ProtNLM"/>
    </source>
</evidence>
<accession>A0A8H6ZLY4</accession>
<protein>
    <recommendedName>
        <fullName evidence="12">Cytochrome P450</fullName>
    </recommendedName>
</protein>
<reference evidence="10" key="1">
    <citation type="submission" date="2019-07" db="EMBL/GenBank/DDBJ databases">
        <authorList>
            <person name="Palmer J.M."/>
        </authorList>
    </citation>
    <scope>NUCLEOTIDE SEQUENCE</scope>
    <source>
        <strain evidence="10">PC9</strain>
    </source>
</reference>
<dbReference type="RefSeq" id="XP_036626838.1">
    <property type="nucleotide sequence ID" value="XM_036780983.1"/>
</dbReference>
<dbReference type="InterPro" id="IPR036396">
    <property type="entry name" value="Cyt_P450_sf"/>
</dbReference>
<evidence type="ECO:0000313" key="11">
    <source>
        <dbReference type="Proteomes" id="UP000623687"/>
    </source>
</evidence>
<dbReference type="EMBL" id="JACETU010000009">
    <property type="protein sequence ID" value="KAF7420980.1"/>
    <property type="molecule type" value="Genomic_DNA"/>
</dbReference>
<dbReference type="PRINTS" id="PR00385">
    <property type="entry name" value="P450"/>
</dbReference>
<dbReference type="InterPro" id="IPR002403">
    <property type="entry name" value="Cyt_P450_E_grp-IV"/>
</dbReference>
<evidence type="ECO:0000256" key="1">
    <source>
        <dbReference type="ARBA" id="ARBA00001971"/>
    </source>
</evidence>
<dbReference type="PANTHER" id="PTHR24305:SF187">
    <property type="entry name" value="P450, PUTATIVE (EUROFUNG)-RELATED"/>
    <property type="match status" value="1"/>
</dbReference>
<dbReference type="VEuPathDB" id="FungiDB:PC9H_011499"/>
<feature type="binding site" description="axial binding residue" evidence="8">
    <location>
        <position position="519"/>
    </location>
    <ligand>
        <name>heme</name>
        <dbReference type="ChEBI" id="CHEBI:30413"/>
    </ligand>
    <ligandPart>
        <name>Fe</name>
        <dbReference type="ChEBI" id="CHEBI:18248"/>
    </ligandPart>
</feature>
<evidence type="ECO:0000256" key="7">
    <source>
        <dbReference type="ARBA" id="ARBA00023033"/>
    </source>
</evidence>
<keyword evidence="9" id="KW-0472">Membrane</keyword>
<dbReference type="GO" id="GO:0016705">
    <property type="term" value="F:oxidoreductase activity, acting on paired donors, with incorporation or reduction of molecular oxygen"/>
    <property type="evidence" value="ECO:0007669"/>
    <property type="project" value="InterPro"/>
</dbReference>
<organism evidence="10 11">
    <name type="scientific">Pleurotus ostreatus</name>
    <name type="common">Oyster mushroom</name>
    <name type="synonym">White-rot fungus</name>
    <dbReference type="NCBI Taxonomy" id="5322"/>
    <lineage>
        <taxon>Eukaryota</taxon>
        <taxon>Fungi</taxon>
        <taxon>Dikarya</taxon>
        <taxon>Basidiomycota</taxon>
        <taxon>Agaricomycotina</taxon>
        <taxon>Agaricomycetes</taxon>
        <taxon>Agaricomycetidae</taxon>
        <taxon>Agaricales</taxon>
        <taxon>Pleurotineae</taxon>
        <taxon>Pleurotaceae</taxon>
        <taxon>Pleurotus</taxon>
    </lineage>
</organism>
<comment type="pathway">
    <text evidence="2">Secondary metabolite biosynthesis.</text>
</comment>
<dbReference type="Gene3D" id="1.10.630.10">
    <property type="entry name" value="Cytochrome P450"/>
    <property type="match status" value="1"/>
</dbReference>
<evidence type="ECO:0000256" key="5">
    <source>
        <dbReference type="ARBA" id="ARBA00023002"/>
    </source>
</evidence>
<keyword evidence="6 8" id="KW-0408">Iron</keyword>
<comment type="similarity">
    <text evidence="3">Belongs to the cytochrome P450 family.</text>
</comment>
<feature type="transmembrane region" description="Helical" evidence="9">
    <location>
        <begin position="48"/>
        <end position="70"/>
    </location>
</feature>
<evidence type="ECO:0000256" key="8">
    <source>
        <dbReference type="PIRSR" id="PIRSR602403-1"/>
    </source>
</evidence>
<keyword evidence="5" id="KW-0560">Oxidoreductase</keyword>
<keyword evidence="9" id="KW-1133">Transmembrane helix</keyword>
<dbReference type="GO" id="GO:0004497">
    <property type="term" value="F:monooxygenase activity"/>
    <property type="evidence" value="ECO:0007669"/>
    <property type="project" value="UniProtKB-KW"/>
</dbReference>
<dbReference type="CDD" id="cd11061">
    <property type="entry name" value="CYP67-like"/>
    <property type="match status" value="1"/>
</dbReference>
<evidence type="ECO:0000313" key="10">
    <source>
        <dbReference type="EMBL" id="KAF7420980.1"/>
    </source>
</evidence>
<evidence type="ECO:0000256" key="2">
    <source>
        <dbReference type="ARBA" id="ARBA00005179"/>
    </source>
</evidence>
<sequence length="579" mass="64385">MPLMGQLSSSFAPVLGVALNLVSAVVRSYRCSTYRRKLSYWVFKRYEPNSVGTVTALLLGVPVLVSNIVAQHPIFSRCNYTHTILILIVTHNILLACFTAAYRLSPFHPLAAFPGPACAKLTKFTVAWVTSKGKQYQFYRALHDKYGDVVRIGPNELSIRHVDAVAPILGHDGLPKGPFWDYRADAGSHPPLVAVREPREHSKRRKPWNRAFSRIALQGYEKPLLGNIERLTEALDARTNQIVDMTMWMGYFALDFMGDIVFGQPYRILESGMDAQGVRGILEDGVRSSAITGQIPWAIPILRWLRITAYDRMKQYARSSALRRLEDTERAKDIFHYLNDEQGVQSVQRPLALVASDAGLAMIAGSDTTTATLSAMWYCLLSNDVAYKRLQQEIDVAFPTDELPTNLGTMASMQYLNACINETLRLFPALLGGAQRSVLPGTGGKMIRSFFVPEGTQVLVPAYSLHRDPRCFSPLPDAFWPDRWLPEGDRAYPPSISQNDPFVLNAAALITFSHGPASCVGKSLALMVLRAVVCSLVHTFDVMPSGDIGSWEEHIEDYFTAKCGPLMAVLSRRKEVQGT</sequence>
<dbReference type="PANTHER" id="PTHR24305">
    <property type="entry name" value="CYTOCHROME P450"/>
    <property type="match status" value="1"/>
</dbReference>
<comment type="cofactor">
    <cofactor evidence="1 8">
        <name>heme</name>
        <dbReference type="ChEBI" id="CHEBI:30413"/>
    </cofactor>
</comment>
<dbReference type="Proteomes" id="UP000623687">
    <property type="component" value="Unassembled WGS sequence"/>
</dbReference>
<keyword evidence="11" id="KW-1185">Reference proteome</keyword>
<keyword evidence="4 8" id="KW-0479">Metal-binding</keyword>
<proteinExistence type="inferred from homology"/>
<keyword evidence="8" id="KW-0349">Heme</keyword>
<feature type="transmembrane region" description="Helical" evidence="9">
    <location>
        <begin position="82"/>
        <end position="102"/>
    </location>
</feature>
<evidence type="ECO:0000256" key="3">
    <source>
        <dbReference type="ARBA" id="ARBA00010617"/>
    </source>
</evidence>
<evidence type="ECO:0000256" key="6">
    <source>
        <dbReference type="ARBA" id="ARBA00023004"/>
    </source>
</evidence>
<evidence type="ECO:0000256" key="4">
    <source>
        <dbReference type="ARBA" id="ARBA00022723"/>
    </source>
</evidence>
<comment type="caution">
    <text evidence="10">The sequence shown here is derived from an EMBL/GenBank/DDBJ whole genome shotgun (WGS) entry which is preliminary data.</text>
</comment>
<dbReference type="GO" id="GO:0020037">
    <property type="term" value="F:heme binding"/>
    <property type="evidence" value="ECO:0007669"/>
    <property type="project" value="InterPro"/>
</dbReference>
<dbReference type="GeneID" id="59381317"/>
<dbReference type="InterPro" id="IPR050121">
    <property type="entry name" value="Cytochrome_P450_monoxygenase"/>
</dbReference>
<dbReference type="PRINTS" id="PR00465">
    <property type="entry name" value="EP450IV"/>
</dbReference>
<dbReference type="Pfam" id="PF00067">
    <property type="entry name" value="p450"/>
    <property type="match status" value="1"/>
</dbReference>
<dbReference type="AlphaFoldDB" id="A0A8H6ZLY4"/>
<keyword evidence="7" id="KW-0503">Monooxygenase</keyword>
<evidence type="ECO:0000256" key="9">
    <source>
        <dbReference type="SAM" id="Phobius"/>
    </source>
</evidence>
<dbReference type="SUPFAM" id="SSF48264">
    <property type="entry name" value="Cytochrome P450"/>
    <property type="match status" value="1"/>
</dbReference>
<dbReference type="InterPro" id="IPR001128">
    <property type="entry name" value="Cyt_P450"/>
</dbReference>
<dbReference type="GO" id="GO:0005506">
    <property type="term" value="F:iron ion binding"/>
    <property type="evidence" value="ECO:0007669"/>
    <property type="project" value="InterPro"/>
</dbReference>
<keyword evidence="9" id="KW-0812">Transmembrane</keyword>
<name>A0A8H6ZLY4_PLEOS</name>